<dbReference type="SUPFAM" id="SSF48726">
    <property type="entry name" value="Immunoglobulin"/>
    <property type="match status" value="2"/>
</dbReference>
<dbReference type="InterPro" id="IPR036179">
    <property type="entry name" value="Ig-like_dom_sf"/>
</dbReference>
<comment type="caution">
    <text evidence="5">The sequence shown here is derived from an EMBL/GenBank/DDBJ whole genome shotgun (WGS) entry which is preliminary data.</text>
</comment>
<dbReference type="AlphaFoldDB" id="A0AAW0YMV0"/>
<dbReference type="Proteomes" id="UP001445076">
    <property type="component" value="Unassembled WGS sequence"/>
</dbReference>
<accession>A0AAW0YMV0</accession>
<name>A0AAW0YMV0_CHEQU</name>
<feature type="signal peptide" evidence="3">
    <location>
        <begin position="1"/>
        <end position="24"/>
    </location>
</feature>
<dbReference type="GO" id="GO:0016020">
    <property type="term" value="C:membrane"/>
    <property type="evidence" value="ECO:0007669"/>
    <property type="project" value="UniProtKB-SubCell"/>
</dbReference>
<reference evidence="5 6" key="1">
    <citation type="journal article" date="2024" name="BMC Genomics">
        <title>Genome assembly of redclaw crayfish (Cherax quadricarinatus) provides insights into its immune adaptation and hypoxia tolerance.</title>
        <authorList>
            <person name="Liu Z."/>
            <person name="Zheng J."/>
            <person name="Li H."/>
            <person name="Fang K."/>
            <person name="Wang S."/>
            <person name="He J."/>
            <person name="Zhou D."/>
            <person name="Weng S."/>
            <person name="Chi M."/>
            <person name="Gu Z."/>
            <person name="He J."/>
            <person name="Li F."/>
            <person name="Wang M."/>
        </authorList>
    </citation>
    <scope>NUCLEOTIDE SEQUENCE [LARGE SCALE GENOMIC DNA]</scope>
    <source>
        <strain evidence="5">ZL_2023a</strain>
    </source>
</reference>
<keyword evidence="6" id="KW-1185">Reference proteome</keyword>
<evidence type="ECO:0000256" key="3">
    <source>
        <dbReference type="SAM" id="SignalP"/>
    </source>
</evidence>
<dbReference type="PANTHER" id="PTHR44170:SF6">
    <property type="entry name" value="CONTACTIN"/>
    <property type="match status" value="1"/>
</dbReference>
<gene>
    <name evidence="5" type="ORF">OTU49_008128</name>
</gene>
<dbReference type="Gene3D" id="2.60.40.10">
    <property type="entry name" value="Immunoglobulins"/>
    <property type="match status" value="2"/>
</dbReference>
<evidence type="ECO:0000256" key="2">
    <source>
        <dbReference type="ARBA" id="ARBA00023157"/>
    </source>
</evidence>
<evidence type="ECO:0000256" key="1">
    <source>
        <dbReference type="ARBA" id="ARBA00022737"/>
    </source>
</evidence>
<dbReference type="EMBL" id="JARKIK010000004">
    <property type="protein sequence ID" value="KAK8752890.1"/>
    <property type="molecule type" value="Genomic_DNA"/>
</dbReference>
<keyword evidence="2" id="KW-1015">Disulfide bond</keyword>
<dbReference type="Pfam" id="PF13927">
    <property type="entry name" value="Ig_3"/>
    <property type="match status" value="1"/>
</dbReference>
<dbReference type="InterPro" id="IPR013783">
    <property type="entry name" value="Ig-like_fold"/>
</dbReference>
<keyword evidence="1" id="KW-0677">Repeat</keyword>
<evidence type="ECO:0000313" key="5">
    <source>
        <dbReference type="EMBL" id="KAK8752890.1"/>
    </source>
</evidence>
<proteinExistence type="predicted"/>
<sequence length="270" mass="29836">MGTNTMLWPILLILSLLALQTAVCEESGPVIVEEPDNRVDFSNSTGANIHCSVRGHPKPTVVWVKADDGTAIGDVPGLRKVLSNGTLMFPPFRAEDYRQEVHAQVYRCQATNPHGTVHSRDVHVRAVVHQDYMTDVSLEYVILGNCAILKCNIPSFVADFVSVQAWLTDKGQTYYPSGNYDGKYLVLPSGELHIRSVSSEDGFKSYKCRTVHRLTQETRLSATAGRLVISEPFSSESPKVAEGARLDNFFRRHGSSFALPCRAQGFPVPE</sequence>
<feature type="chain" id="PRO_5043642975" description="Ig-like domain-containing protein" evidence="3">
    <location>
        <begin position="25"/>
        <end position="270"/>
    </location>
</feature>
<dbReference type="FunFam" id="2.60.40.10:FF:000230">
    <property type="entry name" value="Down syndrome cell adhesion molecule, isoform D"/>
    <property type="match status" value="1"/>
</dbReference>
<organism evidence="5 6">
    <name type="scientific">Cherax quadricarinatus</name>
    <name type="common">Australian red claw crayfish</name>
    <dbReference type="NCBI Taxonomy" id="27406"/>
    <lineage>
        <taxon>Eukaryota</taxon>
        <taxon>Metazoa</taxon>
        <taxon>Ecdysozoa</taxon>
        <taxon>Arthropoda</taxon>
        <taxon>Crustacea</taxon>
        <taxon>Multicrustacea</taxon>
        <taxon>Malacostraca</taxon>
        <taxon>Eumalacostraca</taxon>
        <taxon>Eucarida</taxon>
        <taxon>Decapoda</taxon>
        <taxon>Pleocyemata</taxon>
        <taxon>Astacidea</taxon>
        <taxon>Parastacoidea</taxon>
        <taxon>Parastacidae</taxon>
        <taxon>Cherax</taxon>
    </lineage>
</organism>
<dbReference type="InterPro" id="IPR007110">
    <property type="entry name" value="Ig-like_dom"/>
</dbReference>
<dbReference type="PANTHER" id="PTHR44170">
    <property type="entry name" value="PROTEIN SIDEKICK"/>
    <property type="match status" value="1"/>
</dbReference>
<dbReference type="FunFam" id="2.60.40.10:FF:000310">
    <property type="entry name" value="Down syndrome cell adhesion molecule, isoform D"/>
    <property type="match status" value="1"/>
</dbReference>
<feature type="non-terminal residue" evidence="5">
    <location>
        <position position="270"/>
    </location>
</feature>
<evidence type="ECO:0000259" key="4">
    <source>
        <dbReference type="PROSITE" id="PS50835"/>
    </source>
</evidence>
<keyword evidence="3" id="KW-0732">Signal</keyword>
<feature type="domain" description="Ig-like" evidence="4">
    <location>
        <begin position="29"/>
        <end position="123"/>
    </location>
</feature>
<protein>
    <recommendedName>
        <fullName evidence="4">Ig-like domain-containing protein</fullName>
    </recommendedName>
</protein>
<dbReference type="GO" id="GO:0098609">
    <property type="term" value="P:cell-cell adhesion"/>
    <property type="evidence" value="ECO:0007669"/>
    <property type="project" value="TreeGrafter"/>
</dbReference>
<evidence type="ECO:0000313" key="6">
    <source>
        <dbReference type="Proteomes" id="UP001445076"/>
    </source>
</evidence>
<dbReference type="PROSITE" id="PS50835">
    <property type="entry name" value="IG_LIKE"/>
    <property type="match status" value="1"/>
</dbReference>